<evidence type="ECO:0000313" key="3">
    <source>
        <dbReference type="EMBL" id="NIJ03423.1"/>
    </source>
</evidence>
<keyword evidence="2" id="KW-0732">Signal</keyword>
<feature type="signal peptide" evidence="2">
    <location>
        <begin position="1"/>
        <end position="21"/>
    </location>
</feature>
<gene>
    <name evidence="3" type="ORF">FHR86_003782</name>
</gene>
<dbReference type="RefSeq" id="WP_167269613.1">
    <property type="nucleotide sequence ID" value="NZ_JAAOZD010000012.1"/>
</dbReference>
<name>A0ABX0TPM7_9MICC</name>
<sequence>MRTATFWAASAKTLLTAAVSAALIVSGSGFTTVPDTAPTTPAFTRTAPDMGTPIPVDRWTTAEPSAPVTGVEAAATVPAADTVLGEEPTASTVGQRTARVPMADSVPASSNGTSNFTGLPGVGAGTWGTTGQTGGFTWNYPFAIRNAPAGKTPALGLSYDSTILDGLTSSTNTQASVVGDGWTLAGSGTIRQNFGSCKDQLPAGTPTWDWCGNPGGQKFSISFGSRSGLIVEDAAQTDSKLKYRLQNDDGSRLEYLTGAVNGTKAGDYWKITDPEGTQYFFGVNRLPGWTGATQNTNSTDYVPVRAANNTQPCKELFAVQDFCQQAYAWNLDYVVDVHGNSQAFYYTQDTNFYRTKAGTGPTYSYVRASRLARVDYGMRAGSELTAKAPMVVNLGYTGRCEQGVTCASGPTGNDVPFEQFNCPTASGCTVQAPTFYTHYRLWNVMSQTLVGGTNYGNADYWSLAHSMPNLNDGTRPALWLLSVTHSGADTTSTGITSWVTDPPTTFDGHGKYNRVQDIRSGQSSMNRIRLDYIGNSTGGHTDVAYMPADCKKEDITGGSADGFPDIVPETNTKRCFPQYWVPTEPIVEEERLSYFNIYPVQKVTTYSSAGNDGSTPMQTTYDYIGSPLWKYAGPTYDTSTGGSHKSWSVLGGWSQVKVTTGNDPVSANNPYTISTYFRGGHGTPANASGGMRSITVTSSDGVTASVPDWPWFAGRVLEKRSYKGNGGTYLSGTVTKPWASANPTATSTAALGSVKSYFTGTEFVQTQIASSQGNGWRKTKTTNSYDALGRVVAVSDDGEAADDSCTTTSYADNSALNILSLPAVSSTYSAVCNTPGVTLLKSTRTLYDGSTSAVPGTGGYVAPTKADKTRVDTATAVSGGTATAWQTGPTTVYDALGRPTQATDNTTGTARVTTTTYTPATGPVTTVTSKNAAQWPTVATLDSIRGNTLKTVDQNGHETSTKYDPSGREIASWDIRRPQSSYSVPTVATSYNVSASSPSWVKKTTLSGNQDPTVSYTIYDGMGRVRQTQAQSPGKGAIVTDTTYNSAGQKDLERNAYFVDSEPDGALLTPTIAVPSSTLYEYEAGGRVAAVRAMARDNNEISTTQYSYTGADTVTVTVTDDTGFTTSPVKTVANNAGKTETRTRYYGTTATGPADVSSYVYDVFDQLTGMGDGSNLWSWAYDPAGRQVSTVDPDTGTSATTYDAAGRVASRTDALNTVTKYTYDVLDRVTKQTVTAAGGTEKTLITNTYDGSNTLGVLSSSTRNNGAALDQPVTTTFTGFDLAYTPGTTTTTLPGGPGGLTNFSGSYTFTNTTTFSGKTEVAGTPAIGGLPAESLGYGYDEFDSPTEIVGSGNKYAGNGMYNHLGQLTKYTQADSNSSSGVNTAGSIDVSFTWDATTGRLDKSQATNNIGITSPDLGTTSYKYDPAGRITSRQQAYTSRPSSPTDNQCYTYDHADRIKAVWTPATTACGTAPASTATAVSGLGGPAPYAQTYTYTGAGDRSQVKRFGANGALAVTETYTYPTPGTAGPHRVQSVTSVAGSTTTPQPLTWDAAGRMTNRAGQTITYTLDGKVDTTTGTSAVPANPTPNATAGTPPAPATGAGSTGTRYYDAAGTLVGITDGTGTTITLGSITAHSTPSGVKTATKAYSFAGKVVAQRTATSAGTKVAFIIGDNINTAQTMALPNTTMGTGAVTLVRRTDPLGLARGANNTGTGNGAFTTAAATTSGTGANAASASGFSAVNGYIAGLDDTISSLTHLGARDMDPVLGIFTAPDPLLETTMQERFTPYTYAFGNFINTSDPSGLAIQQPIDMGGGGPWDGHVYQKIIVETQNVIVPYYSTPPSYNPLIVPASHPIVGNRATGHRGLNNKTAYPRNFREIQGTFYGTVGGLAICPLSGGWGCAIAGASLSTGLAAVGKVADGGKVKPEDLAGEMAVEIACFKLCTLGKLALGGSKVAATTVSEVVRPLSKTEAATLSSALHPDKLDHVFVPKHNFDPLVTSYGSREEAMEQIVRNLNGPDLPTSGEFQVNRLVGGQTVVIRGAVVDGVPRIGTAFTP</sequence>
<dbReference type="Gene3D" id="2.180.10.10">
    <property type="entry name" value="RHS repeat-associated core"/>
    <property type="match status" value="2"/>
</dbReference>
<proteinExistence type="predicted"/>
<dbReference type="PANTHER" id="PTHR32305:SF17">
    <property type="entry name" value="TRNA NUCLEASE WAPA"/>
    <property type="match status" value="1"/>
</dbReference>
<reference evidence="3 4" key="1">
    <citation type="submission" date="2020-03" db="EMBL/GenBank/DDBJ databases">
        <title>Genomic Encyclopedia of Type Strains, Phase III (KMG-III): the genomes of soil and plant-associated and newly described type strains.</title>
        <authorList>
            <person name="Whitman W."/>
        </authorList>
    </citation>
    <scope>NUCLEOTIDE SEQUENCE [LARGE SCALE GENOMIC DNA]</scope>
    <source>
        <strain evidence="3 4">CECT 4207</strain>
    </source>
</reference>
<comment type="caution">
    <text evidence="3">The sequence shown here is derived from an EMBL/GenBank/DDBJ whole genome shotgun (WGS) entry which is preliminary data.</text>
</comment>
<dbReference type="InterPro" id="IPR031325">
    <property type="entry name" value="RHS_repeat"/>
</dbReference>
<dbReference type="Pfam" id="PF05593">
    <property type="entry name" value="RHS_repeat"/>
    <property type="match status" value="1"/>
</dbReference>
<evidence type="ECO:0000313" key="4">
    <source>
        <dbReference type="Proteomes" id="UP000802392"/>
    </source>
</evidence>
<dbReference type="NCBIfam" id="TIGR01643">
    <property type="entry name" value="YD_repeat_2x"/>
    <property type="match status" value="1"/>
</dbReference>
<dbReference type="InterPro" id="IPR006530">
    <property type="entry name" value="YD"/>
</dbReference>
<evidence type="ECO:0000256" key="1">
    <source>
        <dbReference type="SAM" id="MobiDB-lite"/>
    </source>
</evidence>
<keyword evidence="4" id="KW-1185">Reference proteome</keyword>
<organism evidence="3 4">
    <name type="scientific">Paenarthrobacter ilicis</name>
    <dbReference type="NCBI Taxonomy" id="43665"/>
    <lineage>
        <taxon>Bacteria</taxon>
        <taxon>Bacillati</taxon>
        <taxon>Actinomycetota</taxon>
        <taxon>Actinomycetes</taxon>
        <taxon>Micrococcales</taxon>
        <taxon>Micrococcaceae</taxon>
        <taxon>Paenarthrobacter</taxon>
    </lineage>
</organism>
<accession>A0ABX0TPM7</accession>
<feature type="compositionally biased region" description="Low complexity" evidence="1">
    <location>
        <begin position="1577"/>
        <end position="1603"/>
    </location>
</feature>
<dbReference type="InterPro" id="IPR050708">
    <property type="entry name" value="T6SS_VgrG/RHS"/>
</dbReference>
<feature type="chain" id="PRO_5046482342" evidence="2">
    <location>
        <begin position="22"/>
        <end position="2054"/>
    </location>
</feature>
<feature type="region of interest" description="Disordered" evidence="1">
    <location>
        <begin position="1571"/>
        <end position="1603"/>
    </location>
</feature>
<protein>
    <submittedName>
        <fullName evidence="3">RHS repeat-associated protein</fullName>
    </submittedName>
</protein>
<dbReference type="Proteomes" id="UP000802392">
    <property type="component" value="Unassembled WGS sequence"/>
</dbReference>
<dbReference type="EMBL" id="JAAOZD010000012">
    <property type="protein sequence ID" value="NIJ03423.1"/>
    <property type="molecule type" value="Genomic_DNA"/>
</dbReference>
<evidence type="ECO:0000256" key="2">
    <source>
        <dbReference type="SAM" id="SignalP"/>
    </source>
</evidence>
<dbReference type="PANTHER" id="PTHR32305">
    <property type="match status" value="1"/>
</dbReference>